<dbReference type="AlphaFoldDB" id="K9YZ28"/>
<dbReference type="CDD" id="cd04496">
    <property type="entry name" value="SSB_OBF"/>
    <property type="match status" value="1"/>
</dbReference>
<dbReference type="GO" id="GO:0003697">
    <property type="term" value="F:single-stranded DNA binding"/>
    <property type="evidence" value="ECO:0007669"/>
    <property type="project" value="UniProtKB-UniRule"/>
</dbReference>
<dbReference type="Pfam" id="PF00436">
    <property type="entry name" value="SSB"/>
    <property type="match status" value="1"/>
</dbReference>
<dbReference type="SUPFAM" id="SSF50249">
    <property type="entry name" value="Nucleic acid-binding proteins"/>
    <property type="match status" value="1"/>
</dbReference>
<dbReference type="Gene3D" id="2.40.50.140">
    <property type="entry name" value="Nucleic acid-binding proteins"/>
    <property type="match status" value="1"/>
</dbReference>
<dbReference type="eggNOG" id="COG0629">
    <property type="taxonomic scope" value="Bacteria"/>
</dbReference>
<dbReference type="Proteomes" id="UP000010482">
    <property type="component" value="Chromosome"/>
</dbReference>
<organism evidence="4 5">
    <name type="scientific">Dactylococcopsis salina (strain PCC 8305)</name>
    <name type="common">Myxobactron salinum</name>
    <dbReference type="NCBI Taxonomy" id="13035"/>
    <lineage>
        <taxon>Bacteria</taxon>
        <taxon>Bacillati</taxon>
        <taxon>Cyanobacteriota</taxon>
        <taxon>Cyanophyceae</taxon>
        <taxon>Nodosilineales</taxon>
        <taxon>Cymatolegaceae</taxon>
        <taxon>Dactylococcopsis</taxon>
    </lineage>
</organism>
<dbReference type="GO" id="GO:0009295">
    <property type="term" value="C:nucleoid"/>
    <property type="evidence" value="ECO:0007669"/>
    <property type="project" value="TreeGrafter"/>
</dbReference>
<comment type="caution">
    <text evidence="2">Lacks conserved residue(s) required for the propagation of feature annotation.</text>
</comment>
<dbReference type="PANTHER" id="PTHR10302:SF0">
    <property type="entry name" value="SINGLE-STRANDED DNA-BINDING PROTEIN, MITOCHONDRIAL"/>
    <property type="match status" value="1"/>
</dbReference>
<dbReference type="InterPro" id="IPR012340">
    <property type="entry name" value="NA-bd_OB-fold"/>
</dbReference>
<evidence type="ECO:0000256" key="2">
    <source>
        <dbReference type="HAMAP-Rule" id="MF_00984"/>
    </source>
</evidence>
<evidence type="ECO:0000313" key="5">
    <source>
        <dbReference type="Proteomes" id="UP000010482"/>
    </source>
</evidence>
<keyword evidence="5" id="KW-1185">Reference proteome</keyword>
<gene>
    <name evidence="4" type="ORF">Dacsa_2814</name>
</gene>
<dbReference type="PIRSF" id="PIRSF002070">
    <property type="entry name" value="SSB"/>
    <property type="match status" value="1"/>
</dbReference>
<dbReference type="NCBIfam" id="NF005674">
    <property type="entry name" value="PRK07459.1"/>
    <property type="match status" value="1"/>
</dbReference>
<keyword evidence="1 2" id="KW-0238">DNA-binding</keyword>
<sequence length="120" mass="13616">MMNLNVVHLVGRAGVDPEIKYFESGKVLCKFPIAVDRRTKKDDKPDWFELEMWGRTAEIASEYVRKGKQVGIQGKLKIDTWQDQNGNNRSSPRIAVDRLDLLGSKGDTQGGSSYDRPDEF</sequence>
<comment type="subunit">
    <text evidence="2">Homotetramer.</text>
</comment>
<dbReference type="NCBIfam" id="TIGR00621">
    <property type="entry name" value="ssb"/>
    <property type="match status" value="1"/>
</dbReference>
<reference evidence="4" key="1">
    <citation type="submission" date="2012-04" db="EMBL/GenBank/DDBJ databases">
        <title>Finished genome of Dactylococcopsis salina PCC 8305.</title>
        <authorList>
            <consortium name="US DOE Joint Genome Institute"/>
            <person name="Gugger M."/>
            <person name="Coursin T."/>
            <person name="Rippka R."/>
            <person name="Tandeau De Marsac N."/>
            <person name="Huntemann M."/>
            <person name="Wei C.-L."/>
            <person name="Han J."/>
            <person name="Detter J.C."/>
            <person name="Han C."/>
            <person name="Tapia R."/>
            <person name="Daligault H."/>
            <person name="Chen A."/>
            <person name="Krypides N."/>
            <person name="Mavromatis K."/>
            <person name="Markowitz V."/>
            <person name="Szeto E."/>
            <person name="Ivanova N."/>
            <person name="Ovchinnikova G."/>
            <person name="Pagani I."/>
            <person name="Pati A."/>
            <person name="Goodwin L."/>
            <person name="Peters L."/>
            <person name="Pitluck S."/>
            <person name="Woyke T."/>
            <person name="Kerfeld C."/>
        </authorList>
    </citation>
    <scope>NUCLEOTIDE SEQUENCE [LARGE SCALE GENOMIC DNA]</scope>
    <source>
        <strain evidence="4">PCC 8305</strain>
    </source>
</reference>
<dbReference type="EMBL" id="CP003944">
    <property type="protein sequence ID" value="AFZ51383.1"/>
    <property type="molecule type" value="Genomic_DNA"/>
</dbReference>
<evidence type="ECO:0000256" key="3">
    <source>
        <dbReference type="PIRNR" id="PIRNR002070"/>
    </source>
</evidence>
<protein>
    <recommendedName>
        <fullName evidence="2 3">Single-stranded DNA-binding protein</fullName>
        <shortName evidence="2">SSB</shortName>
    </recommendedName>
</protein>
<evidence type="ECO:0000256" key="1">
    <source>
        <dbReference type="ARBA" id="ARBA00023125"/>
    </source>
</evidence>
<evidence type="ECO:0000313" key="4">
    <source>
        <dbReference type="EMBL" id="AFZ51383.1"/>
    </source>
</evidence>
<dbReference type="HAMAP" id="MF_00984">
    <property type="entry name" value="SSB"/>
    <property type="match status" value="1"/>
</dbReference>
<dbReference type="STRING" id="13035.Dacsa_2814"/>
<dbReference type="KEGG" id="dsl:Dacsa_2814"/>
<dbReference type="HOGENOM" id="CLU_078758_6_0_3"/>
<proteinExistence type="inferred from homology"/>
<dbReference type="PANTHER" id="PTHR10302">
    <property type="entry name" value="SINGLE-STRANDED DNA-BINDING PROTEIN"/>
    <property type="match status" value="1"/>
</dbReference>
<dbReference type="InterPro" id="IPR011344">
    <property type="entry name" value="ssDNA-bd"/>
</dbReference>
<name>K9YZ28_DACS8</name>
<dbReference type="InterPro" id="IPR000424">
    <property type="entry name" value="Primosome_PriB/ssb"/>
</dbReference>
<dbReference type="PROSITE" id="PS50935">
    <property type="entry name" value="SSB"/>
    <property type="match status" value="1"/>
</dbReference>
<dbReference type="PATRIC" id="fig|13035.3.peg.3202"/>
<accession>K9YZ28</accession>
<dbReference type="GO" id="GO:0006260">
    <property type="term" value="P:DNA replication"/>
    <property type="evidence" value="ECO:0007669"/>
    <property type="project" value="InterPro"/>
</dbReference>